<dbReference type="EMBL" id="JBFMKM010000005">
    <property type="protein sequence ID" value="KAL1305823.1"/>
    <property type="molecule type" value="Genomic_DNA"/>
</dbReference>
<comment type="caution">
    <text evidence="9">The sequence shown here is derived from an EMBL/GenBank/DDBJ whole genome shotgun (WGS) entry which is preliminary data.</text>
</comment>
<evidence type="ECO:0000256" key="7">
    <source>
        <dbReference type="ARBA" id="ARBA00038532"/>
    </source>
</evidence>
<dbReference type="PANTHER" id="PTHR13759">
    <property type="entry name" value="TWINFILIN"/>
    <property type="match status" value="1"/>
</dbReference>
<keyword evidence="5" id="KW-0009">Actin-binding</keyword>
<sequence>MQSGISASQELHDAFNTLVSSPSQRGLLATIDKETLVPAQTIPASSTFTSDLSELTSLLTPTAASYMLLKLDGSAPDGYVAVTYVPDTAPVRQKMLFASTRLTLVRELGVERFRETLFVTRAEEMTPEGWAKHEAHTKLAAPLTDEEEGLKGIKEAEAQESGGTGARKRIGGGGIGLEAGEGVLGALESLKEGAEGELVMIKIDVSTETLQLDSTASNVSPSEISSRISDSEPRYSFYNYPGVQGLVFMYSCPTASKIKERMVYAASRARILSLAEQEAGLTISKKLEATSPTEWTEDVLSSEFAEKKVVEKGFARPKRPGRK</sequence>
<proteinExistence type="inferred from homology"/>
<dbReference type="Gene3D" id="3.40.20.10">
    <property type="entry name" value="Severin"/>
    <property type="match status" value="2"/>
</dbReference>
<protein>
    <recommendedName>
        <fullName evidence="8">ADF-H domain-containing protein</fullName>
    </recommendedName>
</protein>
<comment type="subcellular location">
    <subcellularLocation>
        <location evidence="1">Cytoplasm</location>
        <location evidence="1">Cytoskeleton</location>
    </subcellularLocation>
</comment>
<dbReference type="CDD" id="cd11285">
    <property type="entry name" value="ADF_Twf-N_like"/>
    <property type="match status" value="1"/>
</dbReference>
<dbReference type="InterPro" id="IPR028458">
    <property type="entry name" value="Twinfilin"/>
</dbReference>
<evidence type="ECO:0000256" key="5">
    <source>
        <dbReference type="ARBA" id="ARBA00023203"/>
    </source>
</evidence>
<keyword evidence="3" id="KW-0963">Cytoplasm</keyword>
<evidence type="ECO:0000256" key="1">
    <source>
        <dbReference type="ARBA" id="ARBA00004245"/>
    </source>
</evidence>
<dbReference type="GeneID" id="95977685"/>
<dbReference type="Pfam" id="PF00241">
    <property type="entry name" value="Cofilin_ADF"/>
    <property type="match status" value="2"/>
</dbReference>
<evidence type="ECO:0000259" key="8">
    <source>
        <dbReference type="PROSITE" id="PS51263"/>
    </source>
</evidence>
<keyword evidence="6" id="KW-0206">Cytoskeleton</keyword>
<dbReference type="CDD" id="cd11284">
    <property type="entry name" value="ADF_Twf-C_like"/>
    <property type="match status" value="1"/>
</dbReference>
<dbReference type="PROSITE" id="PS51263">
    <property type="entry name" value="ADF_H"/>
    <property type="match status" value="2"/>
</dbReference>
<accession>A0ABR3PI45</accession>
<comment type="subunit">
    <text evidence="7">Interacts with G-actin; ADP-actin form.</text>
</comment>
<evidence type="ECO:0000256" key="2">
    <source>
        <dbReference type="ARBA" id="ARBA00009557"/>
    </source>
</evidence>
<reference evidence="9 10" key="1">
    <citation type="submission" date="2024-07" db="EMBL/GenBank/DDBJ databases">
        <title>Draft sequence of the Neodothiora populina.</title>
        <authorList>
            <person name="Drown D.D."/>
            <person name="Schuette U.S."/>
            <person name="Buechlein A.B."/>
            <person name="Rusch D.R."/>
            <person name="Winton L.W."/>
            <person name="Adams G.A."/>
        </authorList>
    </citation>
    <scope>NUCLEOTIDE SEQUENCE [LARGE SCALE GENOMIC DNA]</scope>
    <source>
        <strain evidence="9 10">CPC 39397</strain>
    </source>
</reference>
<evidence type="ECO:0000256" key="6">
    <source>
        <dbReference type="ARBA" id="ARBA00023212"/>
    </source>
</evidence>
<dbReference type="InterPro" id="IPR029006">
    <property type="entry name" value="ADF-H/Gelsolin-like_dom_sf"/>
</dbReference>
<feature type="domain" description="ADF-H" evidence="8">
    <location>
        <begin position="174"/>
        <end position="305"/>
    </location>
</feature>
<dbReference type="SMART" id="SM00102">
    <property type="entry name" value="ADF"/>
    <property type="match status" value="2"/>
</dbReference>
<dbReference type="Proteomes" id="UP001562354">
    <property type="component" value="Unassembled WGS sequence"/>
</dbReference>
<keyword evidence="10" id="KW-1185">Reference proteome</keyword>
<evidence type="ECO:0000313" key="9">
    <source>
        <dbReference type="EMBL" id="KAL1305823.1"/>
    </source>
</evidence>
<feature type="domain" description="ADF-H" evidence="8">
    <location>
        <begin position="3"/>
        <end position="135"/>
    </location>
</feature>
<dbReference type="RefSeq" id="XP_069202096.1">
    <property type="nucleotide sequence ID" value="XM_069343543.1"/>
</dbReference>
<organism evidence="9 10">
    <name type="scientific">Neodothiora populina</name>
    <dbReference type="NCBI Taxonomy" id="2781224"/>
    <lineage>
        <taxon>Eukaryota</taxon>
        <taxon>Fungi</taxon>
        <taxon>Dikarya</taxon>
        <taxon>Ascomycota</taxon>
        <taxon>Pezizomycotina</taxon>
        <taxon>Dothideomycetes</taxon>
        <taxon>Dothideomycetidae</taxon>
        <taxon>Dothideales</taxon>
        <taxon>Dothioraceae</taxon>
        <taxon>Neodothiora</taxon>
    </lineage>
</organism>
<name>A0ABR3PI45_9PEZI</name>
<dbReference type="PANTHER" id="PTHR13759:SF1">
    <property type="entry name" value="TWINFILIN"/>
    <property type="match status" value="1"/>
</dbReference>
<evidence type="ECO:0000256" key="3">
    <source>
        <dbReference type="ARBA" id="ARBA00022490"/>
    </source>
</evidence>
<evidence type="ECO:0000313" key="10">
    <source>
        <dbReference type="Proteomes" id="UP001562354"/>
    </source>
</evidence>
<keyword evidence="4" id="KW-0677">Repeat</keyword>
<gene>
    <name evidence="9" type="ORF">AAFC00_003985</name>
</gene>
<dbReference type="SUPFAM" id="SSF55753">
    <property type="entry name" value="Actin depolymerizing proteins"/>
    <property type="match status" value="2"/>
</dbReference>
<comment type="similarity">
    <text evidence="2">Belongs to the actin-binding proteins ADF family. Twinfilin subfamily.</text>
</comment>
<dbReference type="InterPro" id="IPR002108">
    <property type="entry name" value="ADF-H"/>
</dbReference>
<evidence type="ECO:0000256" key="4">
    <source>
        <dbReference type="ARBA" id="ARBA00022737"/>
    </source>
</evidence>